<name>A0A366HFH9_9BACT</name>
<reference evidence="5 6" key="1">
    <citation type="submission" date="2018-06" db="EMBL/GenBank/DDBJ databases">
        <title>Genomic Encyclopedia of Type Strains, Phase IV (KMG-IV): sequencing the most valuable type-strain genomes for metagenomic binning, comparative biology and taxonomic classification.</title>
        <authorList>
            <person name="Goeker M."/>
        </authorList>
    </citation>
    <scope>NUCLEOTIDE SEQUENCE [LARGE SCALE GENOMIC DNA]</scope>
    <source>
        <strain evidence="5 6">DSM 25532</strain>
    </source>
</reference>
<feature type="region of interest" description="Disordered" evidence="2">
    <location>
        <begin position="522"/>
        <end position="554"/>
    </location>
</feature>
<feature type="signal peptide" evidence="3">
    <location>
        <begin position="1"/>
        <end position="22"/>
    </location>
</feature>
<dbReference type="Gene3D" id="3.40.50.1110">
    <property type="entry name" value="SGNH hydrolase"/>
    <property type="match status" value="1"/>
</dbReference>
<evidence type="ECO:0000256" key="3">
    <source>
        <dbReference type="SAM" id="SignalP"/>
    </source>
</evidence>
<keyword evidence="6" id="KW-1185">Reference proteome</keyword>
<dbReference type="Pfam" id="PF03629">
    <property type="entry name" value="SASA"/>
    <property type="match status" value="2"/>
</dbReference>
<gene>
    <name evidence="5" type="ORF">DES53_107154</name>
</gene>
<dbReference type="InterPro" id="IPR039329">
    <property type="entry name" value="SIAE"/>
</dbReference>
<feature type="domain" description="Sialate O-acetylesterase" evidence="4">
    <location>
        <begin position="106"/>
        <end position="229"/>
    </location>
</feature>
<evidence type="ECO:0000313" key="5">
    <source>
        <dbReference type="EMBL" id="RBP41323.1"/>
    </source>
</evidence>
<evidence type="ECO:0000259" key="4">
    <source>
        <dbReference type="Pfam" id="PF03629"/>
    </source>
</evidence>
<dbReference type="GO" id="GO:0001681">
    <property type="term" value="F:sialate O-acetylesterase activity"/>
    <property type="evidence" value="ECO:0007669"/>
    <property type="project" value="InterPro"/>
</dbReference>
<dbReference type="PANTHER" id="PTHR22901:SF0">
    <property type="entry name" value="SIALATE O-ACETYLESTERASE"/>
    <property type="match status" value="1"/>
</dbReference>
<evidence type="ECO:0000256" key="2">
    <source>
        <dbReference type="SAM" id="MobiDB-lite"/>
    </source>
</evidence>
<feature type="chain" id="PRO_5016784990" evidence="3">
    <location>
        <begin position="23"/>
        <end position="554"/>
    </location>
</feature>
<organism evidence="5 6">
    <name type="scientific">Roseimicrobium gellanilyticum</name>
    <dbReference type="NCBI Taxonomy" id="748857"/>
    <lineage>
        <taxon>Bacteria</taxon>
        <taxon>Pseudomonadati</taxon>
        <taxon>Verrucomicrobiota</taxon>
        <taxon>Verrucomicrobiia</taxon>
        <taxon>Verrucomicrobiales</taxon>
        <taxon>Verrucomicrobiaceae</taxon>
        <taxon>Roseimicrobium</taxon>
    </lineage>
</organism>
<dbReference type="SUPFAM" id="SSF52266">
    <property type="entry name" value="SGNH hydrolase"/>
    <property type="match status" value="1"/>
</dbReference>
<dbReference type="RefSeq" id="WP_113959962.1">
    <property type="nucleotide sequence ID" value="NZ_QNRR01000007.1"/>
</dbReference>
<dbReference type="AlphaFoldDB" id="A0A366HFH9"/>
<keyword evidence="1" id="KW-0378">Hydrolase</keyword>
<dbReference type="InterPro" id="IPR036514">
    <property type="entry name" value="SGNH_hydro_sf"/>
</dbReference>
<dbReference type="InterPro" id="IPR005181">
    <property type="entry name" value="SASA"/>
</dbReference>
<dbReference type="EMBL" id="QNRR01000007">
    <property type="protein sequence ID" value="RBP41323.1"/>
    <property type="molecule type" value="Genomic_DNA"/>
</dbReference>
<evidence type="ECO:0000313" key="6">
    <source>
        <dbReference type="Proteomes" id="UP000253426"/>
    </source>
</evidence>
<feature type="domain" description="Sialate O-acetylesterase" evidence="4">
    <location>
        <begin position="293"/>
        <end position="385"/>
    </location>
</feature>
<keyword evidence="3" id="KW-0732">Signal</keyword>
<evidence type="ECO:0000256" key="1">
    <source>
        <dbReference type="ARBA" id="ARBA00022801"/>
    </source>
</evidence>
<comment type="caution">
    <text evidence="5">The sequence shown here is derived from an EMBL/GenBank/DDBJ whole genome shotgun (WGS) entry which is preliminary data.</text>
</comment>
<accession>A0A366HFH9</accession>
<dbReference type="OrthoDB" id="183320at2"/>
<protein>
    <submittedName>
        <fullName evidence="5">Sialate O-acetylesterase</fullName>
    </submittedName>
</protein>
<dbReference type="PANTHER" id="PTHR22901">
    <property type="entry name" value="SIALATE O-ACETYLESTERASE"/>
    <property type="match status" value="1"/>
</dbReference>
<sequence length="554" mass="60714">MHRKLIHSLLLALALTPGLASAELKLPSVIGDHMVLQQKQSNPIWGWDTPGTKVSVTFAGKMYAADADKDGKWTVKLDPQVANANPQVMNIKGTTAKDVQDILIGEVWMCSGQSNMGFTVAGDWKGDLEALASKHPGLRLFALPMVGTQDLKTDIDAKWELSNADTAKPFSAVGFFFGRYLHEVLGVPVGLIDNAWGGSSAEAWVRRSTIESDPRFKDLMERWKTTEKNGFDPVKAKADFEAQTAKWKEAVAAAKAANKPAPQAPRAPQNPLTGQHRPGNIFAGMMHPTLGYGIKGVIWYQGESNAGRALEYRDLFPFMITEWRKEWKQGDFPFYWVQLADFMAYKDQPGDSAWAELREAQTLSQKLPNSGQAVITDLGEANDIHPKNKYDVAARLVRWALAKDYGIKIAYRSPELKSHEIKGNKVTVTVDCFGSGLRTVDVNDVKGFAICGEDKKWVWAQAKIVGNDKVEVWSEAVAAPKAVRFAWSDNPVFNLISKEGLPVTPFRTDDFEMVTKPKPAVVAPAPAKPAAPVKPTAAPAKPAEPKTAAAPKKA</sequence>
<dbReference type="GO" id="GO:0005975">
    <property type="term" value="P:carbohydrate metabolic process"/>
    <property type="evidence" value="ECO:0007669"/>
    <property type="project" value="TreeGrafter"/>
</dbReference>
<proteinExistence type="predicted"/>
<dbReference type="Proteomes" id="UP000253426">
    <property type="component" value="Unassembled WGS sequence"/>
</dbReference>